<evidence type="ECO:0000256" key="5">
    <source>
        <dbReference type="ARBA" id="ARBA00023180"/>
    </source>
</evidence>
<reference evidence="8" key="1">
    <citation type="submission" date="2022-01" db="EMBL/GenBank/DDBJ databases">
        <authorList>
            <person name="King R."/>
        </authorList>
    </citation>
    <scope>NUCLEOTIDE SEQUENCE</scope>
</reference>
<name>A0A9P0GQ72_PHACE</name>
<evidence type="ECO:0000313" key="8">
    <source>
        <dbReference type="EMBL" id="CAH1118413.1"/>
    </source>
</evidence>
<dbReference type="InterPro" id="IPR051940">
    <property type="entry name" value="Chitin_bind-dev_reg"/>
</dbReference>
<feature type="chain" id="PRO_5040449092" description="Chitin-binding type-2 domain-containing protein" evidence="6">
    <location>
        <begin position="25"/>
        <end position="266"/>
    </location>
</feature>
<dbReference type="GO" id="GO:0008061">
    <property type="term" value="F:chitin binding"/>
    <property type="evidence" value="ECO:0007669"/>
    <property type="project" value="UniProtKB-KW"/>
</dbReference>
<dbReference type="EMBL" id="OU896717">
    <property type="protein sequence ID" value="CAH1118413.1"/>
    <property type="molecule type" value="Genomic_DNA"/>
</dbReference>
<feature type="signal peptide" evidence="6">
    <location>
        <begin position="1"/>
        <end position="24"/>
    </location>
</feature>
<dbReference type="PANTHER" id="PTHR23301:SF0">
    <property type="entry name" value="CHITIN-BINDING TYPE-2 DOMAIN-CONTAINING PROTEIN-RELATED"/>
    <property type="match status" value="1"/>
</dbReference>
<evidence type="ECO:0000256" key="2">
    <source>
        <dbReference type="ARBA" id="ARBA00022729"/>
    </source>
</evidence>
<gene>
    <name evidence="8" type="ORF">PHAECO_LOCUS2735</name>
</gene>
<evidence type="ECO:0000256" key="4">
    <source>
        <dbReference type="ARBA" id="ARBA00023157"/>
    </source>
</evidence>
<dbReference type="AlphaFoldDB" id="A0A9P0GQ72"/>
<evidence type="ECO:0000256" key="6">
    <source>
        <dbReference type="SAM" id="SignalP"/>
    </source>
</evidence>
<keyword evidence="4" id="KW-1015">Disulfide bond</keyword>
<dbReference type="SMART" id="SM00494">
    <property type="entry name" value="ChtBD2"/>
    <property type="match status" value="3"/>
</dbReference>
<dbReference type="PANTHER" id="PTHR23301">
    <property type="entry name" value="CHITIN BINDING PERITROPHIN-A"/>
    <property type="match status" value="1"/>
</dbReference>
<feature type="domain" description="Chitin-binding type-2" evidence="7">
    <location>
        <begin position="140"/>
        <end position="200"/>
    </location>
</feature>
<keyword evidence="5" id="KW-0325">Glycoprotein</keyword>
<dbReference type="Pfam" id="PF01607">
    <property type="entry name" value="CBM_14"/>
    <property type="match status" value="3"/>
</dbReference>
<feature type="domain" description="Chitin-binding type-2" evidence="7">
    <location>
        <begin position="37"/>
        <end position="91"/>
    </location>
</feature>
<feature type="domain" description="Chitin-binding type-2" evidence="7">
    <location>
        <begin position="218"/>
        <end position="266"/>
    </location>
</feature>
<dbReference type="SUPFAM" id="SSF57625">
    <property type="entry name" value="Invertebrate chitin-binding proteins"/>
    <property type="match status" value="3"/>
</dbReference>
<dbReference type="Gene3D" id="2.170.140.10">
    <property type="entry name" value="Chitin binding domain"/>
    <property type="match status" value="3"/>
</dbReference>
<dbReference type="InterPro" id="IPR036508">
    <property type="entry name" value="Chitin-bd_dom_sf"/>
</dbReference>
<keyword evidence="9" id="KW-1185">Reference proteome</keyword>
<dbReference type="InterPro" id="IPR002557">
    <property type="entry name" value="Chitin-bd_dom"/>
</dbReference>
<accession>A0A9P0GQ72</accession>
<evidence type="ECO:0000256" key="1">
    <source>
        <dbReference type="ARBA" id="ARBA00022669"/>
    </source>
</evidence>
<keyword evidence="2 6" id="KW-0732">Signal</keyword>
<dbReference type="Proteomes" id="UP001153737">
    <property type="component" value="Chromosome 11"/>
</dbReference>
<keyword evidence="3" id="KW-0677">Repeat</keyword>
<evidence type="ECO:0000313" key="9">
    <source>
        <dbReference type="Proteomes" id="UP001153737"/>
    </source>
</evidence>
<proteinExistence type="predicted"/>
<evidence type="ECO:0000256" key="3">
    <source>
        <dbReference type="ARBA" id="ARBA00022737"/>
    </source>
</evidence>
<organism evidence="8 9">
    <name type="scientific">Phaedon cochleariae</name>
    <name type="common">Mustard beetle</name>
    <dbReference type="NCBI Taxonomy" id="80249"/>
    <lineage>
        <taxon>Eukaryota</taxon>
        <taxon>Metazoa</taxon>
        <taxon>Ecdysozoa</taxon>
        <taxon>Arthropoda</taxon>
        <taxon>Hexapoda</taxon>
        <taxon>Insecta</taxon>
        <taxon>Pterygota</taxon>
        <taxon>Neoptera</taxon>
        <taxon>Endopterygota</taxon>
        <taxon>Coleoptera</taxon>
        <taxon>Polyphaga</taxon>
        <taxon>Cucujiformia</taxon>
        <taxon>Chrysomeloidea</taxon>
        <taxon>Chrysomelidae</taxon>
        <taxon>Chrysomelinae</taxon>
        <taxon>Chrysomelini</taxon>
        <taxon>Phaedon</taxon>
    </lineage>
</organism>
<dbReference type="OrthoDB" id="9987187at2759"/>
<evidence type="ECO:0000259" key="7">
    <source>
        <dbReference type="SMART" id="SM00494"/>
    </source>
</evidence>
<protein>
    <recommendedName>
        <fullName evidence="7">Chitin-binding type-2 domain-containing protein</fullName>
    </recommendedName>
</protein>
<keyword evidence="1" id="KW-0147">Chitin-binding</keyword>
<dbReference type="GO" id="GO:0005576">
    <property type="term" value="C:extracellular region"/>
    <property type="evidence" value="ECO:0007669"/>
    <property type="project" value="InterPro"/>
</dbReference>
<sequence length="266" mass="30695">MQNTMKMYILWVIFLGIVVRNSYSIRDQPEQNSSNQSDCWTEDQHLPHETKCHLYYRCVYGKKILKICPTNKLFNTQIANCDDNYNVNCGLLDIDLQDEGDNLFSIDEIDWEKDGSDPSSENDRDLVVTDMEPEFTTPPSECPEVTDPYEDAQLLPHENDCNAFYKCFNGKKYLMSCPGILQFNPKIFVCDWPMNVKCRARVQSTEESSTLSTLCPQTRCQESTVYLPHPKDVRHYIRCENGKEVAEECPDGLVFDPNIHTCNFPA</sequence>
<reference evidence="8" key="2">
    <citation type="submission" date="2022-10" db="EMBL/GenBank/DDBJ databases">
        <authorList>
            <consortium name="ENA_rothamsted_submissions"/>
            <consortium name="culmorum"/>
            <person name="King R."/>
        </authorList>
    </citation>
    <scope>NUCLEOTIDE SEQUENCE</scope>
</reference>